<reference evidence="1" key="1">
    <citation type="submission" date="2021-07" db="EMBL/GenBank/DDBJ databases">
        <authorList>
            <person name="Durling M."/>
        </authorList>
    </citation>
    <scope>NUCLEOTIDE SEQUENCE</scope>
</reference>
<dbReference type="OrthoDB" id="10400553at2759"/>
<evidence type="ECO:0000313" key="1">
    <source>
        <dbReference type="EMBL" id="CAG8959867.1"/>
    </source>
</evidence>
<keyword evidence="2" id="KW-1185">Reference proteome</keyword>
<protein>
    <submittedName>
        <fullName evidence="1">Uncharacterized protein</fullName>
    </submittedName>
</protein>
<dbReference type="Proteomes" id="UP000696280">
    <property type="component" value="Unassembled WGS sequence"/>
</dbReference>
<organism evidence="1 2">
    <name type="scientific">Hymenoscyphus fraxineus</name>
    <dbReference type="NCBI Taxonomy" id="746836"/>
    <lineage>
        <taxon>Eukaryota</taxon>
        <taxon>Fungi</taxon>
        <taxon>Dikarya</taxon>
        <taxon>Ascomycota</taxon>
        <taxon>Pezizomycotina</taxon>
        <taxon>Leotiomycetes</taxon>
        <taxon>Helotiales</taxon>
        <taxon>Helotiaceae</taxon>
        <taxon>Hymenoscyphus</taxon>
    </lineage>
</organism>
<accession>A0A9N9L993</accession>
<dbReference type="EMBL" id="CAJVRL010000093">
    <property type="protein sequence ID" value="CAG8959867.1"/>
    <property type="molecule type" value="Genomic_DNA"/>
</dbReference>
<name>A0A9N9L993_9HELO</name>
<gene>
    <name evidence="1" type="ORF">HYFRA_00013139</name>
</gene>
<proteinExistence type="predicted"/>
<evidence type="ECO:0000313" key="2">
    <source>
        <dbReference type="Proteomes" id="UP000696280"/>
    </source>
</evidence>
<comment type="caution">
    <text evidence="1">The sequence shown here is derived from an EMBL/GenBank/DDBJ whole genome shotgun (WGS) entry which is preliminary data.</text>
</comment>
<sequence>MTTLTLRQYSSLLQIPAHHLARHTPKQLSDAIHLQTQLSTIEDIIQQTQSDIATLLEYEEEEVISFPSPSDNEPLTNRSTIFAMQYLRDAEDDHLATSYKHEFLTSCFRFHAEEPEMGYDESLIAERWEMVREEVRECDEQASRELGEILGADMSLLDRHFEISRDVEDYVPLLGYEEDVLSHFSLDSLAQAYNRKLAVQEAEIEVEDSKRALTALQDPNKNAQQAHNPAETLALSRHLRAQSTLEALTHAYTRDLTPFHLVSSLLTLRSEATAQAKAAESAYRDALLENIAFLSPNGVLPWPPAVTDPLSLQELASILEARERLSEAEFVLQYETIPGGTEMVEVKEWVEERREGFWELTRGLWDRGVEVENERVEREGVRVGMW</sequence>
<dbReference type="AlphaFoldDB" id="A0A9N9L993"/>